<protein>
    <submittedName>
        <fullName evidence="1">Uncharacterized protein</fullName>
    </submittedName>
</protein>
<gene>
    <name evidence="1" type="ORF">METZ01_LOCUS238196</name>
</gene>
<proteinExistence type="predicted"/>
<organism evidence="1">
    <name type="scientific">marine metagenome</name>
    <dbReference type="NCBI Taxonomy" id="408172"/>
    <lineage>
        <taxon>unclassified sequences</taxon>
        <taxon>metagenomes</taxon>
        <taxon>ecological metagenomes</taxon>
    </lineage>
</organism>
<dbReference type="AlphaFoldDB" id="A0A382HDW8"/>
<dbReference type="EMBL" id="UINC01060633">
    <property type="protein sequence ID" value="SVB85342.1"/>
    <property type="molecule type" value="Genomic_DNA"/>
</dbReference>
<reference evidence="1" key="1">
    <citation type="submission" date="2018-05" db="EMBL/GenBank/DDBJ databases">
        <authorList>
            <person name="Lanie J.A."/>
            <person name="Ng W.-L."/>
            <person name="Kazmierczak K.M."/>
            <person name="Andrzejewski T.M."/>
            <person name="Davidsen T.M."/>
            <person name="Wayne K.J."/>
            <person name="Tettelin H."/>
            <person name="Glass J.I."/>
            <person name="Rusch D."/>
            <person name="Podicherti R."/>
            <person name="Tsui H.-C.T."/>
            <person name="Winkler M.E."/>
        </authorList>
    </citation>
    <scope>NUCLEOTIDE SEQUENCE</scope>
</reference>
<accession>A0A382HDW8</accession>
<name>A0A382HDW8_9ZZZZ</name>
<evidence type="ECO:0000313" key="1">
    <source>
        <dbReference type="EMBL" id="SVB85342.1"/>
    </source>
</evidence>
<sequence length="44" mass="4701">MPESAHPVRGGWNMAEVPNHFRDWHFAKGNVRGAGGANSIGPST</sequence>